<keyword evidence="2" id="KW-0479">Metal-binding</keyword>
<evidence type="ECO:0000256" key="3">
    <source>
        <dbReference type="ARBA" id="ARBA00022771"/>
    </source>
</evidence>
<keyword evidence="7" id="KW-0175">Coiled coil</keyword>
<keyword evidence="4" id="KW-0378">Hydrolase</keyword>
<sequence length="398" mass="45363">MSAAIGNCIICCCSFRPDKIAALPCGHTFHYDCVLQWVQTSKTCPSCRVRCIERNIIKTLYFNSDLDATIGAGEDELDSVKKELFDKKKECIEMEKKMTTALSECAVNLKERARWQRKAEEGAEAIKKVGQLKSMLVDQSEKEKEVKELRSKLKASKFYQVIVSGDSEEKLNKYIRSDGEVDTAHFLVQLKKQLNEANEKTKMERKRREEAEGKIAQYKRLAQELKENADTDKPLVERLNQHKNENRLSLGGDASSHFTDSFLASAMRPAPKGKLIIGGKKNYEECNTVLDTTRTRRFPLESPEKDAFDVILSKKVSSRIGHSEKMSNGMGREFSMKNNFDRLSTLPIPEKENRFNPYEKPQQKKKVVVAKNARLSEFFKKKEATAQPIDLNSTICID</sequence>
<dbReference type="SMART" id="SM00184">
    <property type="entry name" value="RING"/>
    <property type="match status" value="1"/>
</dbReference>
<dbReference type="AlphaFoldDB" id="A0AAV5VA61"/>
<feature type="coiled-coil region" evidence="7">
    <location>
        <begin position="187"/>
        <end position="228"/>
    </location>
</feature>
<evidence type="ECO:0000256" key="5">
    <source>
        <dbReference type="ARBA" id="ARBA00022833"/>
    </source>
</evidence>
<comment type="similarity">
    <text evidence="1">Belongs to the metallo-dependent hydrolases superfamily. TatD-type hydrolase family.</text>
</comment>
<gene>
    <name evidence="9" type="ORF">PFISCL1PPCAC_6066</name>
</gene>
<organism evidence="9 10">
    <name type="scientific">Pristionchus fissidentatus</name>
    <dbReference type="NCBI Taxonomy" id="1538716"/>
    <lineage>
        <taxon>Eukaryota</taxon>
        <taxon>Metazoa</taxon>
        <taxon>Ecdysozoa</taxon>
        <taxon>Nematoda</taxon>
        <taxon>Chromadorea</taxon>
        <taxon>Rhabditida</taxon>
        <taxon>Rhabditina</taxon>
        <taxon>Diplogasteromorpha</taxon>
        <taxon>Diplogasteroidea</taxon>
        <taxon>Neodiplogasteridae</taxon>
        <taxon>Pristionchus</taxon>
    </lineage>
</organism>
<dbReference type="SUPFAM" id="SSF57850">
    <property type="entry name" value="RING/U-box"/>
    <property type="match status" value="1"/>
</dbReference>
<dbReference type="EMBL" id="BTSY01000002">
    <property type="protein sequence ID" value="GMT14769.1"/>
    <property type="molecule type" value="Genomic_DNA"/>
</dbReference>
<evidence type="ECO:0000313" key="9">
    <source>
        <dbReference type="EMBL" id="GMT14769.1"/>
    </source>
</evidence>
<protein>
    <recommendedName>
        <fullName evidence="8">RING-type domain-containing protein</fullName>
    </recommendedName>
</protein>
<dbReference type="PANTHER" id="PTHR46317">
    <property type="entry name" value="HYDROLASE OF PHP SUPERFAMILY-RELATED PROTEIN"/>
    <property type="match status" value="1"/>
</dbReference>
<dbReference type="PANTHER" id="PTHR46317:SF1">
    <property type="entry name" value="HYDROLASE, TATD FAMILY"/>
    <property type="match status" value="1"/>
</dbReference>
<keyword evidence="3 6" id="KW-0863">Zinc-finger</keyword>
<evidence type="ECO:0000256" key="7">
    <source>
        <dbReference type="SAM" id="Coils"/>
    </source>
</evidence>
<proteinExistence type="inferred from homology"/>
<name>A0AAV5VA61_9BILA</name>
<dbReference type="Gene3D" id="3.30.40.10">
    <property type="entry name" value="Zinc/RING finger domain, C3HC4 (zinc finger)"/>
    <property type="match status" value="1"/>
</dbReference>
<dbReference type="GO" id="GO:0016787">
    <property type="term" value="F:hydrolase activity"/>
    <property type="evidence" value="ECO:0007669"/>
    <property type="project" value="UniProtKB-KW"/>
</dbReference>
<accession>A0AAV5VA61</accession>
<evidence type="ECO:0000259" key="8">
    <source>
        <dbReference type="PROSITE" id="PS50089"/>
    </source>
</evidence>
<dbReference type="InterPro" id="IPR013083">
    <property type="entry name" value="Znf_RING/FYVE/PHD"/>
</dbReference>
<dbReference type="Proteomes" id="UP001432322">
    <property type="component" value="Unassembled WGS sequence"/>
</dbReference>
<dbReference type="Pfam" id="PF13639">
    <property type="entry name" value="zf-RING_2"/>
    <property type="match status" value="1"/>
</dbReference>
<dbReference type="InterPro" id="IPR001841">
    <property type="entry name" value="Znf_RING"/>
</dbReference>
<comment type="caution">
    <text evidence="9">The sequence shown here is derived from an EMBL/GenBank/DDBJ whole genome shotgun (WGS) entry which is preliminary data.</text>
</comment>
<keyword evidence="10" id="KW-1185">Reference proteome</keyword>
<feature type="domain" description="RING-type" evidence="8">
    <location>
        <begin position="8"/>
        <end position="48"/>
    </location>
</feature>
<evidence type="ECO:0000256" key="4">
    <source>
        <dbReference type="ARBA" id="ARBA00022801"/>
    </source>
</evidence>
<evidence type="ECO:0000256" key="2">
    <source>
        <dbReference type="ARBA" id="ARBA00022723"/>
    </source>
</evidence>
<evidence type="ECO:0000256" key="6">
    <source>
        <dbReference type="PROSITE-ProRule" id="PRU00175"/>
    </source>
</evidence>
<dbReference type="PROSITE" id="PS50089">
    <property type="entry name" value="ZF_RING_2"/>
    <property type="match status" value="1"/>
</dbReference>
<dbReference type="GO" id="GO:0008270">
    <property type="term" value="F:zinc ion binding"/>
    <property type="evidence" value="ECO:0007669"/>
    <property type="project" value="UniProtKB-KW"/>
</dbReference>
<keyword evidence="5" id="KW-0862">Zinc</keyword>
<evidence type="ECO:0000313" key="10">
    <source>
        <dbReference type="Proteomes" id="UP001432322"/>
    </source>
</evidence>
<reference evidence="9" key="1">
    <citation type="submission" date="2023-10" db="EMBL/GenBank/DDBJ databases">
        <title>Genome assembly of Pristionchus species.</title>
        <authorList>
            <person name="Yoshida K."/>
            <person name="Sommer R.J."/>
        </authorList>
    </citation>
    <scope>NUCLEOTIDE SEQUENCE</scope>
    <source>
        <strain evidence="9">RS5133</strain>
    </source>
</reference>
<evidence type="ECO:0000256" key="1">
    <source>
        <dbReference type="ARBA" id="ARBA00009275"/>
    </source>
</evidence>